<organism evidence="7 8">
    <name type="scientific">Calocera viscosa (strain TUFC12733)</name>
    <dbReference type="NCBI Taxonomy" id="1330018"/>
    <lineage>
        <taxon>Eukaryota</taxon>
        <taxon>Fungi</taxon>
        <taxon>Dikarya</taxon>
        <taxon>Basidiomycota</taxon>
        <taxon>Agaricomycotina</taxon>
        <taxon>Dacrymycetes</taxon>
        <taxon>Dacrymycetales</taxon>
        <taxon>Dacrymycetaceae</taxon>
        <taxon>Calocera</taxon>
    </lineage>
</organism>
<dbReference type="OrthoDB" id="191139at2759"/>
<dbReference type="GO" id="GO:0055085">
    <property type="term" value="P:transmembrane transport"/>
    <property type="evidence" value="ECO:0007669"/>
    <property type="project" value="InterPro"/>
</dbReference>
<evidence type="ECO:0008006" key="9">
    <source>
        <dbReference type="Google" id="ProtNLM"/>
    </source>
</evidence>
<feature type="region of interest" description="Disordered" evidence="5">
    <location>
        <begin position="330"/>
        <end position="351"/>
    </location>
</feature>
<dbReference type="AlphaFoldDB" id="A0A167NWJ1"/>
<accession>A0A167NWJ1</accession>
<keyword evidence="2 6" id="KW-0812">Transmembrane</keyword>
<evidence type="ECO:0000256" key="1">
    <source>
        <dbReference type="ARBA" id="ARBA00004141"/>
    </source>
</evidence>
<keyword evidence="4 6" id="KW-0472">Membrane</keyword>
<feature type="transmembrane region" description="Helical" evidence="6">
    <location>
        <begin position="42"/>
        <end position="60"/>
    </location>
</feature>
<sequence>MSSSLVASFLAALQSSLSVLLTLGWGVLAGVLGLLSQHTAKEVSHICVEMFLPALLITSIGKDLASEGGDAFQLWPIFAWAVIYPFISLLLIWPMVKWLNFPTWALGAAAFNNTTALPLLLLQSLRTTGILDSISQGAPGAAADKATTYFLLNAMINNVLTFALGPKLLGESPKEEEREDQVGGYRPQPILTVQSPEDAQEEAEEAMERTEDTPLLSKRIKQSTKHGQTRLKRMTHSVVVHIKAWYYRLPYPIRRTLYAIHEVINPPLVGAVLAIVIASVPFLRTAFFSSPQEGGVLKAWFTISLQNIGELFNALQMFVVGSKLYESVVHPPKPKEDAEGETEQDEPHDPNNLVKDRVVHFWPAAYILTLRFIIMPTLSIALVYLLATKTNMLGTEAMMWFVLMLAAAGPPAINIASMAEVAGESEEVQGAIARFLVICYAVTPAICFSVVGALRACEGILHQKGL</sequence>
<gene>
    <name evidence="7" type="ORF">CALVIDRAFT_512770</name>
</gene>
<dbReference type="GO" id="GO:0016020">
    <property type="term" value="C:membrane"/>
    <property type="evidence" value="ECO:0007669"/>
    <property type="project" value="UniProtKB-SubCell"/>
</dbReference>
<dbReference type="Proteomes" id="UP000076738">
    <property type="component" value="Unassembled WGS sequence"/>
</dbReference>
<feature type="transmembrane region" description="Helical" evidence="6">
    <location>
        <begin position="431"/>
        <end position="454"/>
    </location>
</feature>
<evidence type="ECO:0000313" key="7">
    <source>
        <dbReference type="EMBL" id="KZO98163.1"/>
    </source>
</evidence>
<evidence type="ECO:0000256" key="2">
    <source>
        <dbReference type="ARBA" id="ARBA00022692"/>
    </source>
</evidence>
<dbReference type="Pfam" id="PF03547">
    <property type="entry name" value="Mem_trans"/>
    <property type="match status" value="1"/>
</dbReference>
<comment type="subcellular location">
    <subcellularLocation>
        <location evidence="1">Membrane</location>
        <topology evidence="1">Multi-pass membrane protein</topology>
    </subcellularLocation>
</comment>
<dbReference type="PANTHER" id="PTHR31794">
    <property type="entry name" value="AUXIN EFFLUX TRANSPORTER FAMILY PROTEIN (EUROFUNG)"/>
    <property type="match status" value="1"/>
</dbReference>
<protein>
    <recommendedName>
        <fullName evidence="9">Auxin efflux carrier</fullName>
    </recommendedName>
</protein>
<evidence type="ECO:0000256" key="5">
    <source>
        <dbReference type="SAM" id="MobiDB-lite"/>
    </source>
</evidence>
<evidence type="ECO:0000256" key="3">
    <source>
        <dbReference type="ARBA" id="ARBA00022989"/>
    </source>
</evidence>
<keyword evidence="8" id="KW-1185">Reference proteome</keyword>
<evidence type="ECO:0000256" key="4">
    <source>
        <dbReference type="ARBA" id="ARBA00023136"/>
    </source>
</evidence>
<keyword evidence="3 6" id="KW-1133">Transmembrane helix</keyword>
<dbReference type="PANTHER" id="PTHR31794:SF4">
    <property type="entry name" value="AUXIN EFFLUX TRANSPORTER FAMILY PROTEIN (EUROFUNG)"/>
    <property type="match status" value="1"/>
</dbReference>
<feature type="transmembrane region" description="Helical" evidence="6">
    <location>
        <begin position="72"/>
        <end position="95"/>
    </location>
</feature>
<reference evidence="7 8" key="1">
    <citation type="journal article" date="2016" name="Mol. Biol. Evol.">
        <title>Comparative Genomics of Early-Diverging Mushroom-Forming Fungi Provides Insights into the Origins of Lignocellulose Decay Capabilities.</title>
        <authorList>
            <person name="Nagy L.G."/>
            <person name="Riley R."/>
            <person name="Tritt A."/>
            <person name="Adam C."/>
            <person name="Daum C."/>
            <person name="Floudas D."/>
            <person name="Sun H."/>
            <person name="Yadav J.S."/>
            <person name="Pangilinan J."/>
            <person name="Larsson K.H."/>
            <person name="Matsuura K."/>
            <person name="Barry K."/>
            <person name="Labutti K."/>
            <person name="Kuo R."/>
            <person name="Ohm R.A."/>
            <person name="Bhattacharya S.S."/>
            <person name="Shirouzu T."/>
            <person name="Yoshinaga Y."/>
            <person name="Martin F.M."/>
            <person name="Grigoriev I.V."/>
            <person name="Hibbett D.S."/>
        </authorList>
    </citation>
    <scope>NUCLEOTIDE SEQUENCE [LARGE SCALE GENOMIC DNA]</scope>
    <source>
        <strain evidence="7 8">TUFC12733</strain>
    </source>
</reference>
<proteinExistence type="predicted"/>
<feature type="transmembrane region" description="Helical" evidence="6">
    <location>
        <begin position="399"/>
        <end position="419"/>
    </location>
</feature>
<dbReference type="GO" id="GO:0005783">
    <property type="term" value="C:endoplasmic reticulum"/>
    <property type="evidence" value="ECO:0007669"/>
    <property type="project" value="TreeGrafter"/>
</dbReference>
<evidence type="ECO:0000256" key="6">
    <source>
        <dbReference type="SAM" id="Phobius"/>
    </source>
</evidence>
<feature type="transmembrane region" description="Helical" evidence="6">
    <location>
        <begin position="263"/>
        <end position="283"/>
    </location>
</feature>
<dbReference type="EMBL" id="KV417277">
    <property type="protein sequence ID" value="KZO98163.1"/>
    <property type="molecule type" value="Genomic_DNA"/>
</dbReference>
<dbReference type="InterPro" id="IPR004776">
    <property type="entry name" value="Mem_transp_PIN-like"/>
</dbReference>
<evidence type="ECO:0000313" key="8">
    <source>
        <dbReference type="Proteomes" id="UP000076738"/>
    </source>
</evidence>
<dbReference type="STRING" id="1330018.A0A167NWJ1"/>
<name>A0A167NWJ1_CALVF</name>
<feature type="transmembrane region" description="Helical" evidence="6">
    <location>
        <begin position="364"/>
        <end position="387"/>
    </location>
</feature>
<feature type="region of interest" description="Disordered" evidence="5">
    <location>
        <begin position="173"/>
        <end position="214"/>
    </location>
</feature>